<evidence type="ECO:0000256" key="2">
    <source>
        <dbReference type="ARBA" id="ARBA00023125"/>
    </source>
</evidence>
<dbReference type="PANTHER" id="PTHR44688">
    <property type="entry name" value="DNA-BINDING TRANSCRIPTIONAL ACTIVATOR DEVR_DOSR"/>
    <property type="match status" value="1"/>
</dbReference>
<proteinExistence type="predicted"/>
<protein>
    <submittedName>
        <fullName evidence="5">Response regulator transcription factor</fullName>
    </submittedName>
</protein>
<dbReference type="SMART" id="SM00421">
    <property type="entry name" value="HTH_LUXR"/>
    <property type="match status" value="1"/>
</dbReference>
<feature type="domain" description="HTH luxR-type" evidence="4">
    <location>
        <begin position="146"/>
        <end position="208"/>
    </location>
</feature>
<evidence type="ECO:0000313" key="6">
    <source>
        <dbReference type="Proteomes" id="UP000708298"/>
    </source>
</evidence>
<evidence type="ECO:0000256" key="1">
    <source>
        <dbReference type="ARBA" id="ARBA00023015"/>
    </source>
</evidence>
<dbReference type="GO" id="GO:0006355">
    <property type="term" value="P:regulation of DNA-templated transcription"/>
    <property type="evidence" value="ECO:0007669"/>
    <property type="project" value="InterPro"/>
</dbReference>
<dbReference type="Gene3D" id="3.40.50.2300">
    <property type="match status" value="1"/>
</dbReference>
<dbReference type="Proteomes" id="UP000708298">
    <property type="component" value="Unassembled WGS sequence"/>
</dbReference>
<dbReference type="PANTHER" id="PTHR44688:SF16">
    <property type="entry name" value="DNA-BINDING TRANSCRIPTIONAL ACTIVATOR DEVR_DOSR"/>
    <property type="match status" value="1"/>
</dbReference>
<dbReference type="AlphaFoldDB" id="A0A964E1S6"/>
<dbReference type="InterPro" id="IPR016032">
    <property type="entry name" value="Sig_transdc_resp-reg_C-effctor"/>
</dbReference>
<dbReference type="InterPro" id="IPR000792">
    <property type="entry name" value="Tscrpt_reg_LuxR_C"/>
</dbReference>
<dbReference type="RefSeq" id="WP_227323733.1">
    <property type="nucleotide sequence ID" value="NZ_JAESVB010000023.1"/>
</dbReference>
<dbReference type="PROSITE" id="PS50043">
    <property type="entry name" value="HTH_LUXR_2"/>
    <property type="match status" value="1"/>
</dbReference>
<dbReference type="SUPFAM" id="SSF46894">
    <property type="entry name" value="C-terminal effector domain of the bipartite response regulators"/>
    <property type="match status" value="1"/>
</dbReference>
<reference evidence="5" key="1">
    <citation type="journal article" date="2021" name="Microorganisms">
        <title>Acidisoma silvae sp. nov. and Acidisomacellulosilytica sp. nov., Two Acidophilic Bacteria Isolated from Decaying Wood, Hydrolyzing Cellulose and Producing Poly-3-hydroxybutyrate.</title>
        <authorList>
            <person name="Mieszkin S."/>
            <person name="Pouder E."/>
            <person name="Uroz S."/>
            <person name="Simon-Colin C."/>
            <person name="Alain K."/>
        </authorList>
    </citation>
    <scope>NUCLEOTIDE SEQUENCE</scope>
    <source>
        <strain evidence="5">HW T2.11</strain>
    </source>
</reference>
<accession>A0A964E1S6</accession>
<evidence type="ECO:0000313" key="5">
    <source>
        <dbReference type="EMBL" id="MCB8878088.1"/>
    </source>
</evidence>
<dbReference type="GO" id="GO:0003677">
    <property type="term" value="F:DNA binding"/>
    <property type="evidence" value="ECO:0007669"/>
    <property type="project" value="UniProtKB-KW"/>
</dbReference>
<dbReference type="EMBL" id="JAESVB010000023">
    <property type="protein sequence ID" value="MCB8878088.1"/>
    <property type="molecule type" value="Genomic_DNA"/>
</dbReference>
<gene>
    <name evidence="5" type="ORF">ASILVAE211_23075</name>
</gene>
<sequence length="208" mass="22706">MLRIAVIHGRVLARECLSQVLMPSPRDHWTVETYVSVSDAFSPDYDPPDVALIYVGSGAKEVIQKISETIRKYDSTKFMIFVDETTEAVAGAARCAIDCGAHGFFSTADTGVRMLRSAVEFVANGGAYVPTSLLLDTSTNPSQAMITRLQNSLTVRQSEVLACIKQGKPNKVIAHELGMSESTVKIHVRNILQQLGAINRTQAVFLAY</sequence>
<name>A0A964E1S6_9PROT</name>
<keyword evidence="3" id="KW-0804">Transcription</keyword>
<evidence type="ECO:0000259" key="4">
    <source>
        <dbReference type="PROSITE" id="PS50043"/>
    </source>
</evidence>
<keyword evidence="2" id="KW-0238">DNA-binding</keyword>
<dbReference type="PRINTS" id="PR00038">
    <property type="entry name" value="HTHLUXR"/>
</dbReference>
<keyword evidence="1" id="KW-0805">Transcription regulation</keyword>
<comment type="caution">
    <text evidence="5">The sequence shown here is derived from an EMBL/GenBank/DDBJ whole genome shotgun (WGS) entry which is preliminary data.</text>
</comment>
<dbReference type="CDD" id="cd06170">
    <property type="entry name" value="LuxR_C_like"/>
    <property type="match status" value="1"/>
</dbReference>
<dbReference type="Pfam" id="PF00196">
    <property type="entry name" value="GerE"/>
    <property type="match status" value="1"/>
</dbReference>
<reference evidence="5" key="2">
    <citation type="submission" date="2021-01" db="EMBL/GenBank/DDBJ databases">
        <authorList>
            <person name="Mieszkin S."/>
            <person name="Pouder E."/>
            <person name="Alain K."/>
        </authorList>
    </citation>
    <scope>NUCLEOTIDE SEQUENCE</scope>
    <source>
        <strain evidence="5">HW T2.11</strain>
    </source>
</reference>
<keyword evidence="6" id="KW-1185">Reference proteome</keyword>
<organism evidence="5 6">
    <name type="scientific">Acidisoma silvae</name>
    <dbReference type="NCBI Taxonomy" id="2802396"/>
    <lineage>
        <taxon>Bacteria</taxon>
        <taxon>Pseudomonadati</taxon>
        <taxon>Pseudomonadota</taxon>
        <taxon>Alphaproteobacteria</taxon>
        <taxon>Acetobacterales</taxon>
        <taxon>Acidocellaceae</taxon>
        <taxon>Acidisoma</taxon>
    </lineage>
</organism>
<evidence type="ECO:0000256" key="3">
    <source>
        <dbReference type="ARBA" id="ARBA00023163"/>
    </source>
</evidence>